<name>A0A3P8WW26_CYNSE</name>
<evidence type="ECO:0000313" key="2">
    <source>
        <dbReference type="Proteomes" id="UP000265120"/>
    </source>
</evidence>
<proteinExistence type="predicted"/>
<protein>
    <submittedName>
        <fullName evidence="1">Uncharacterized protein</fullName>
    </submittedName>
</protein>
<reference evidence="1" key="2">
    <citation type="submission" date="2025-08" db="UniProtKB">
        <authorList>
            <consortium name="Ensembl"/>
        </authorList>
    </citation>
    <scope>IDENTIFICATION</scope>
</reference>
<evidence type="ECO:0000313" key="1">
    <source>
        <dbReference type="Ensembl" id="ENSCSEP00000028895.1"/>
    </source>
</evidence>
<reference evidence="1" key="3">
    <citation type="submission" date="2025-09" db="UniProtKB">
        <authorList>
            <consortium name="Ensembl"/>
        </authorList>
    </citation>
    <scope>IDENTIFICATION</scope>
</reference>
<keyword evidence="2" id="KW-1185">Reference proteome</keyword>
<dbReference type="InParanoid" id="A0A3P8WW26"/>
<sequence length="106" mass="12404">VIKNNVKKTMTMKDNELYSFLQLCGAVQYLLSCFTASRGSARYGLCSNTVVLLFFLTMYSELKLPHLIVNNKCQKCIIFQYFFLDPNYTEMMTLKLRYLPNCSLYH</sequence>
<accession>A0A3P8WW26</accession>
<dbReference type="Proteomes" id="UP000265120">
    <property type="component" value="Chromosome Z"/>
</dbReference>
<organism evidence="1 2">
    <name type="scientific">Cynoglossus semilaevis</name>
    <name type="common">Tongue sole</name>
    <dbReference type="NCBI Taxonomy" id="244447"/>
    <lineage>
        <taxon>Eukaryota</taxon>
        <taxon>Metazoa</taxon>
        <taxon>Chordata</taxon>
        <taxon>Craniata</taxon>
        <taxon>Vertebrata</taxon>
        <taxon>Euteleostomi</taxon>
        <taxon>Actinopterygii</taxon>
        <taxon>Neopterygii</taxon>
        <taxon>Teleostei</taxon>
        <taxon>Neoteleostei</taxon>
        <taxon>Acanthomorphata</taxon>
        <taxon>Carangaria</taxon>
        <taxon>Pleuronectiformes</taxon>
        <taxon>Pleuronectoidei</taxon>
        <taxon>Cynoglossidae</taxon>
        <taxon>Cynoglossinae</taxon>
        <taxon>Cynoglossus</taxon>
    </lineage>
</organism>
<dbReference type="AlphaFoldDB" id="A0A3P8WW26"/>
<dbReference type="Ensembl" id="ENSCSET00000029290.1">
    <property type="protein sequence ID" value="ENSCSEP00000028895.1"/>
    <property type="gene ID" value="ENSCSEG00000018503.1"/>
</dbReference>
<reference evidence="1 2" key="1">
    <citation type="journal article" date="2014" name="Nat. Genet.">
        <title>Whole-genome sequence of a flatfish provides insights into ZW sex chromosome evolution and adaptation to a benthic lifestyle.</title>
        <authorList>
            <person name="Chen S."/>
            <person name="Zhang G."/>
            <person name="Shao C."/>
            <person name="Huang Q."/>
            <person name="Liu G."/>
            <person name="Zhang P."/>
            <person name="Song W."/>
            <person name="An N."/>
            <person name="Chalopin D."/>
            <person name="Volff J.N."/>
            <person name="Hong Y."/>
            <person name="Li Q."/>
            <person name="Sha Z."/>
            <person name="Zhou H."/>
            <person name="Xie M."/>
            <person name="Yu Q."/>
            <person name="Liu Y."/>
            <person name="Xiang H."/>
            <person name="Wang N."/>
            <person name="Wu K."/>
            <person name="Yang C."/>
            <person name="Zhou Q."/>
            <person name="Liao X."/>
            <person name="Yang L."/>
            <person name="Hu Q."/>
            <person name="Zhang J."/>
            <person name="Meng L."/>
            <person name="Jin L."/>
            <person name="Tian Y."/>
            <person name="Lian J."/>
            <person name="Yang J."/>
            <person name="Miao G."/>
            <person name="Liu S."/>
            <person name="Liang Z."/>
            <person name="Yan F."/>
            <person name="Li Y."/>
            <person name="Sun B."/>
            <person name="Zhang H."/>
            <person name="Zhang J."/>
            <person name="Zhu Y."/>
            <person name="Du M."/>
            <person name="Zhao Y."/>
            <person name="Schartl M."/>
            <person name="Tang Q."/>
            <person name="Wang J."/>
        </authorList>
    </citation>
    <scope>NUCLEOTIDE SEQUENCE</scope>
</reference>